<dbReference type="InterPro" id="IPR000683">
    <property type="entry name" value="Gfo/Idh/MocA-like_OxRdtase_N"/>
</dbReference>
<dbReference type="Gene3D" id="3.40.50.720">
    <property type="entry name" value="NAD(P)-binding Rossmann-like Domain"/>
    <property type="match status" value="1"/>
</dbReference>
<dbReference type="GO" id="GO:0000166">
    <property type="term" value="F:nucleotide binding"/>
    <property type="evidence" value="ECO:0007669"/>
    <property type="project" value="InterPro"/>
</dbReference>
<gene>
    <name evidence="5" type="ORF">GCL60_05340</name>
</gene>
<comment type="caution">
    <text evidence="5">The sequence shown here is derived from an EMBL/GenBank/DDBJ whole genome shotgun (WGS) entry which is preliminary data.</text>
</comment>
<dbReference type="InterPro" id="IPR051317">
    <property type="entry name" value="Gfo/Idh/MocA_oxidoreduct"/>
</dbReference>
<dbReference type="GO" id="GO:0016491">
    <property type="term" value="F:oxidoreductase activity"/>
    <property type="evidence" value="ECO:0007669"/>
    <property type="project" value="UniProtKB-KW"/>
</dbReference>
<dbReference type="Pfam" id="PF02894">
    <property type="entry name" value="GFO_IDH_MocA_C"/>
    <property type="match status" value="1"/>
</dbReference>
<evidence type="ECO:0000313" key="5">
    <source>
        <dbReference type="EMBL" id="KAB8039685.1"/>
    </source>
</evidence>
<feature type="domain" description="Gfo/Idh/MocA-like oxidoreductase N-terminal" evidence="3">
    <location>
        <begin position="7"/>
        <end position="123"/>
    </location>
</feature>
<keyword evidence="2" id="KW-0560">Oxidoreductase</keyword>
<evidence type="ECO:0000256" key="2">
    <source>
        <dbReference type="ARBA" id="ARBA00023002"/>
    </source>
</evidence>
<evidence type="ECO:0000259" key="3">
    <source>
        <dbReference type="Pfam" id="PF01408"/>
    </source>
</evidence>
<dbReference type="SUPFAM" id="SSF51735">
    <property type="entry name" value="NAD(P)-binding Rossmann-fold domains"/>
    <property type="match status" value="1"/>
</dbReference>
<feature type="domain" description="Gfo/Idh/MocA-like oxidoreductase C-terminal" evidence="4">
    <location>
        <begin position="136"/>
        <end position="349"/>
    </location>
</feature>
<reference evidence="5 6" key="1">
    <citation type="submission" date="2019-10" db="EMBL/GenBank/DDBJ databases">
        <title>New species of Slilvanegrellaceae.</title>
        <authorList>
            <person name="Pitt A."/>
            <person name="Hahn M.W."/>
        </authorList>
    </citation>
    <scope>NUCLEOTIDE SEQUENCE [LARGE SCALE GENOMIC DNA]</scope>
    <source>
        <strain evidence="5 6">SP-Ram-0.45-NSY-1</strain>
    </source>
</reference>
<name>A0A6N6VTM2_9BACT</name>
<dbReference type="NCBIfam" id="NF008607">
    <property type="entry name" value="PRK11579.1"/>
    <property type="match status" value="1"/>
</dbReference>
<comment type="similarity">
    <text evidence="1">Belongs to the Gfo/Idh/MocA family.</text>
</comment>
<organism evidence="5 6">
    <name type="scientific">Silvanigrella paludirubra</name>
    <dbReference type="NCBI Taxonomy" id="2499159"/>
    <lineage>
        <taxon>Bacteria</taxon>
        <taxon>Pseudomonadati</taxon>
        <taxon>Bdellovibrionota</taxon>
        <taxon>Oligoflexia</taxon>
        <taxon>Silvanigrellales</taxon>
        <taxon>Silvanigrellaceae</taxon>
        <taxon>Silvanigrella</taxon>
    </lineage>
</organism>
<dbReference type="EMBL" id="WFLM01000002">
    <property type="protein sequence ID" value="KAB8039685.1"/>
    <property type="molecule type" value="Genomic_DNA"/>
</dbReference>
<dbReference type="InterPro" id="IPR004104">
    <property type="entry name" value="Gfo/Idh/MocA-like_OxRdtase_C"/>
</dbReference>
<dbReference type="PANTHER" id="PTHR43708">
    <property type="entry name" value="CONSERVED EXPRESSED OXIDOREDUCTASE (EUROFUNG)"/>
    <property type="match status" value="1"/>
</dbReference>
<sequence>MEFMKKINTAIVGFGLSGSTFHAPVFLSVPHFEFKYVVSSKPENIKLKYPNVKVISNFNDLLNLSDLDLIIITTPNNTHYSLAKLALLSGKNVIVDKPFVLKFQEGLELCEIARSKNLFLSVYQNRRWDNGFLTLKKCLSEDLLGEIFNYESYFDRFRPIVSETKWRELEGEGTGLLFDLGSHLIDQAIELFGMPEEILADIEMQRNGAKAIDYFKLIFKYKKLRVTIGASSIMSLPRPVLSVHGTKGSFVKYELDPQENELRAGKTPLISNWGEEREGSGGAFVSLLKDEKISESKIKCVPGSYQEYYEKVFQSLINKNQNPVEPLSALNVIKLIELSLESASSKKWIVINS</sequence>
<dbReference type="AlphaFoldDB" id="A0A6N6VTM2"/>
<accession>A0A6N6VTM2</accession>
<keyword evidence="6" id="KW-1185">Reference proteome</keyword>
<dbReference type="PANTHER" id="PTHR43708:SF5">
    <property type="entry name" value="CONSERVED EXPRESSED OXIDOREDUCTASE (EUROFUNG)-RELATED"/>
    <property type="match status" value="1"/>
</dbReference>
<evidence type="ECO:0000256" key="1">
    <source>
        <dbReference type="ARBA" id="ARBA00010928"/>
    </source>
</evidence>
<dbReference type="Pfam" id="PF01408">
    <property type="entry name" value="GFO_IDH_MocA"/>
    <property type="match status" value="1"/>
</dbReference>
<proteinExistence type="inferred from homology"/>
<dbReference type="InterPro" id="IPR036291">
    <property type="entry name" value="NAD(P)-bd_dom_sf"/>
</dbReference>
<protein>
    <submittedName>
        <fullName evidence="5">Oxidoreductase</fullName>
    </submittedName>
</protein>
<evidence type="ECO:0000259" key="4">
    <source>
        <dbReference type="Pfam" id="PF02894"/>
    </source>
</evidence>
<dbReference type="Gene3D" id="3.30.360.10">
    <property type="entry name" value="Dihydrodipicolinate Reductase, domain 2"/>
    <property type="match status" value="1"/>
</dbReference>
<evidence type="ECO:0000313" key="6">
    <source>
        <dbReference type="Proteomes" id="UP000437748"/>
    </source>
</evidence>
<dbReference type="Proteomes" id="UP000437748">
    <property type="component" value="Unassembled WGS sequence"/>
</dbReference>